<evidence type="ECO:0000313" key="2">
    <source>
        <dbReference type="Proteomes" id="UP000064189"/>
    </source>
</evidence>
<protein>
    <submittedName>
        <fullName evidence="1">Uncharacterized protein</fullName>
    </submittedName>
</protein>
<gene>
    <name evidence="1" type="ORF">AS888_19325</name>
</gene>
<proteinExistence type="predicted"/>
<sequence length="64" mass="7289">MRIADHLSDKHQLSKIEDLRRNVSLNLSLNKRVQEFMIVYDSAAILSTFLIEVTGALAEDRSCL</sequence>
<comment type="caution">
    <text evidence="1">The sequence shown here is derived from an EMBL/GenBank/DDBJ whole genome shotgun (WGS) entry which is preliminary data.</text>
</comment>
<name>A0A109MYT0_9BACI</name>
<dbReference type="EMBL" id="LNNH01000018">
    <property type="protein sequence ID" value="KWW20291.1"/>
    <property type="molecule type" value="Genomic_DNA"/>
</dbReference>
<accession>A0A109MYT0</accession>
<dbReference type="Proteomes" id="UP000064189">
    <property type="component" value="Unassembled WGS sequence"/>
</dbReference>
<reference evidence="1 2" key="1">
    <citation type="submission" date="2015-11" db="EMBL/GenBank/DDBJ databases">
        <title>Genome Sequence of Bacillus simplex strain VanAntwerpen2.</title>
        <authorList>
            <person name="Couger M.B."/>
        </authorList>
    </citation>
    <scope>NUCLEOTIDE SEQUENCE [LARGE SCALE GENOMIC DNA]</scope>
    <source>
        <strain evidence="1 2">VanAntwerpen02</strain>
    </source>
</reference>
<evidence type="ECO:0000313" key="1">
    <source>
        <dbReference type="EMBL" id="KWW20291.1"/>
    </source>
</evidence>
<keyword evidence="2" id="KW-1185">Reference proteome</keyword>
<organism evidence="1 2">
    <name type="scientific">Peribacillus simplex</name>
    <dbReference type="NCBI Taxonomy" id="1478"/>
    <lineage>
        <taxon>Bacteria</taxon>
        <taxon>Bacillati</taxon>
        <taxon>Bacillota</taxon>
        <taxon>Bacilli</taxon>
        <taxon>Bacillales</taxon>
        <taxon>Bacillaceae</taxon>
        <taxon>Peribacillus</taxon>
    </lineage>
</organism>
<dbReference type="AlphaFoldDB" id="A0A109MYT0"/>